<dbReference type="InterPro" id="IPR011051">
    <property type="entry name" value="RmlC_Cupin_sf"/>
</dbReference>
<evidence type="ECO:0000256" key="6">
    <source>
        <dbReference type="PIRSR" id="PIRSR610300-50"/>
    </source>
</evidence>
<dbReference type="InterPro" id="IPR014710">
    <property type="entry name" value="RmlC-like_jellyroll"/>
</dbReference>
<keyword evidence="2 7" id="KW-0479">Metal-binding</keyword>
<protein>
    <submittedName>
        <fullName evidence="8">Cysteine dioxygenase</fullName>
    </submittedName>
</protein>
<dbReference type="PANTHER" id="PTHR12918">
    <property type="entry name" value="CYSTEINE DIOXYGENASE"/>
    <property type="match status" value="1"/>
</dbReference>
<feature type="binding site" evidence="7">
    <location>
        <position position="144"/>
    </location>
    <ligand>
        <name>Fe cation</name>
        <dbReference type="ChEBI" id="CHEBI:24875"/>
        <note>catalytic</note>
    </ligand>
</feature>
<keyword evidence="3 8" id="KW-0223">Dioxygenase</keyword>
<feature type="binding site" evidence="7">
    <location>
        <position position="90"/>
    </location>
    <ligand>
        <name>Fe cation</name>
        <dbReference type="ChEBI" id="CHEBI:24875"/>
        <note>catalytic</note>
    </ligand>
</feature>
<gene>
    <name evidence="8" type="ORF">VI08_12690</name>
</gene>
<dbReference type="OrthoDB" id="7059163at2"/>
<dbReference type="EMBL" id="JZRB01000026">
    <property type="protein sequence ID" value="KJV32037.1"/>
    <property type="molecule type" value="Genomic_DNA"/>
</dbReference>
<dbReference type="RefSeq" id="WP_045829970.1">
    <property type="nucleotide sequence ID" value="NZ_JZRB01000026.1"/>
</dbReference>
<feature type="binding site" evidence="7">
    <location>
        <position position="88"/>
    </location>
    <ligand>
        <name>Fe cation</name>
        <dbReference type="ChEBI" id="CHEBI:24875"/>
        <note>catalytic</note>
    </ligand>
</feature>
<dbReference type="InterPro" id="IPR010300">
    <property type="entry name" value="CDO_1"/>
</dbReference>
<name>A0A0F3KM18_9GAMM</name>
<dbReference type="AlphaFoldDB" id="A0A0F3KM18"/>
<feature type="cross-link" description="3'-(S-cysteinyl)-tyrosine (Cys-Tyr)" evidence="6">
    <location>
        <begin position="95"/>
        <end position="161"/>
    </location>
</feature>
<evidence type="ECO:0000313" key="8">
    <source>
        <dbReference type="EMBL" id="KJV32037.1"/>
    </source>
</evidence>
<reference evidence="8 9" key="1">
    <citation type="submission" date="2015-03" db="EMBL/GenBank/DDBJ databases">
        <title>Draft genome sequence of Luteibacter yeojuensis strain SU11.</title>
        <authorList>
            <person name="Sulaiman J."/>
            <person name="Priya K."/>
            <person name="Chan K.-G."/>
        </authorList>
    </citation>
    <scope>NUCLEOTIDE SEQUENCE [LARGE SCALE GENOMIC DNA]</scope>
    <source>
        <strain evidence="8 9">SU11</strain>
    </source>
</reference>
<sequence length="192" mass="21461">MITVEFQGSRKLIEAIDNAVAQATTPAITDTLRKSLCQLIRSQEVVLPASVFEAFGDHYGRRELYRSDEHGYSVVAMTWGPGQGTKIHDHDGMWCVEGVWNGALEIVQYELIEHDAARYHFRPVGSIEAGPGSAGSLIPPHEYHTIRNPSDEAVAVSLHIYSGRMTQCAVFDPQGDDWYVRNERQLGLDRVH</sequence>
<comment type="caution">
    <text evidence="8">The sequence shown here is derived from an EMBL/GenBank/DDBJ whole genome shotgun (WGS) entry which is preliminary data.</text>
</comment>
<dbReference type="PANTHER" id="PTHR12918:SF1">
    <property type="entry name" value="CYSTEINE DIOXYGENASE TYPE 1"/>
    <property type="match status" value="1"/>
</dbReference>
<evidence type="ECO:0000256" key="5">
    <source>
        <dbReference type="ARBA" id="ARBA00023004"/>
    </source>
</evidence>
<evidence type="ECO:0000256" key="4">
    <source>
        <dbReference type="ARBA" id="ARBA00023002"/>
    </source>
</evidence>
<evidence type="ECO:0000256" key="7">
    <source>
        <dbReference type="PIRSR" id="PIRSR610300-51"/>
    </source>
</evidence>
<keyword evidence="6" id="KW-0883">Thioether bond</keyword>
<dbReference type="PATRIC" id="fig|345309.4.peg.1885"/>
<evidence type="ECO:0000313" key="9">
    <source>
        <dbReference type="Proteomes" id="UP000033651"/>
    </source>
</evidence>
<dbReference type="Gene3D" id="2.60.120.10">
    <property type="entry name" value="Jelly Rolls"/>
    <property type="match status" value="1"/>
</dbReference>
<dbReference type="Proteomes" id="UP000033651">
    <property type="component" value="Unassembled WGS sequence"/>
</dbReference>
<comment type="similarity">
    <text evidence="1">Belongs to the cysteine dioxygenase family.</text>
</comment>
<dbReference type="Pfam" id="PF05995">
    <property type="entry name" value="CDO_I"/>
    <property type="match status" value="1"/>
</dbReference>
<accession>A0A0F3KM18</accession>
<evidence type="ECO:0000256" key="1">
    <source>
        <dbReference type="ARBA" id="ARBA00006622"/>
    </source>
</evidence>
<keyword evidence="4" id="KW-0560">Oxidoreductase</keyword>
<dbReference type="GO" id="GO:0008198">
    <property type="term" value="F:ferrous iron binding"/>
    <property type="evidence" value="ECO:0007669"/>
    <property type="project" value="TreeGrafter"/>
</dbReference>
<dbReference type="GO" id="GO:0016702">
    <property type="term" value="F:oxidoreductase activity, acting on single donors with incorporation of molecular oxygen, incorporation of two atoms of oxygen"/>
    <property type="evidence" value="ECO:0007669"/>
    <property type="project" value="InterPro"/>
</dbReference>
<organism evidence="8 9">
    <name type="scientific">Luteibacter yeojuensis</name>
    <dbReference type="NCBI Taxonomy" id="345309"/>
    <lineage>
        <taxon>Bacteria</taxon>
        <taxon>Pseudomonadati</taxon>
        <taxon>Pseudomonadota</taxon>
        <taxon>Gammaproteobacteria</taxon>
        <taxon>Lysobacterales</taxon>
        <taxon>Rhodanobacteraceae</taxon>
        <taxon>Luteibacter</taxon>
    </lineage>
</organism>
<proteinExistence type="inferred from homology"/>
<dbReference type="CDD" id="cd10548">
    <property type="entry name" value="cupin_CDO"/>
    <property type="match status" value="1"/>
</dbReference>
<evidence type="ECO:0000256" key="2">
    <source>
        <dbReference type="ARBA" id="ARBA00022723"/>
    </source>
</evidence>
<keyword evidence="5 7" id="KW-0408">Iron</keyword>
<evidence type="ECO:0000256" key="3">
    <source>
        <dbReference type="ARBA" id="ARBA00022964"/>
    </source>
</evidence>
<dbReference type="SUPFAM" id="SSF51182">
    <property type="entry name" value="RmlC-like cupins"/>
    <property type="match status" value="1"/>
</dbReference>
<keyword evidence="9" id="KW-1185">Reference proteome</keyword>